<dbReference type="Proteomes" id="UP001596037">
    <property type="component" value="Unassembled WGS sequence"/>
</dbReference>
<dbReference type="EMBL" id="JBHSMF010000010">
    <property type="protein sequence ID" value="MFC5499706.1"/>
    <property type="molecule type" value="Genomic_DNA"/>
</dbReference>
<sequence>MGRGPSETSTGVSINVPTGRAETAAGNSFAAWKDSHRGLRALERALVAAIHSGGARMESQHALAAQIAALRSETQSLFEDASRQEQGSLRGPGRAQ</sequence>
<keyword evidence="3" id="KW-1185">Reference proteome</keyword>
<evidence type="ECO:0000313" key="3">
    <source>
        <dbReference type="Proteomes" id="UP001596037"/>
    </source>
</evidence>
<feature type="region of interest" description="Disordered" evidence="1">
    <location>
        <begin position="1"/>
        <end position="20"/>
    </location>
</feature>
<proteinExistence type="predicted"/>
<comment type="caution">
    <text evidence="2">The sequence shown here is derived from an EMBL/GenBank/DDBJ whole genome shotgun (WGS) entry which is preliminary data.</text>
</comment>
<feature type="region of interest" description="Disordered" evidence="1">
    <location>
        <begin position="76"/>
        <end position="96"/>
    </location>
</feature>
<reference evidence="3" key="1">
    <citation type="journal article" date="2019" name="Int. J. Syst. Evol. Microbiol.">
        <title>The Global Catalogue of Microorganisms (GCM) 10K type strain sequencing project: providing services to taxonomists for standard genome sequencing and annotation.</title>
        <authorList>
            <consortium name="The Broad Institute Genomics Platform"/>
            <consortium name="The Broad Institute Genome Sequencing Center for Infectious Disease"/>
            <person name="Wu L."/>
            <person name="Ma J."/>
        </authorList>
    </citation>
    <scope>NUCLEOTIDE SEQUENCE [LARGE SCALE GENOMIC DNA]</scope>
    <source>
        <strain evidence="3">CCUG 57401</strain>
    </source>
</reference>
<gene>
    <name evidence="2" type="ORF">ACFPOE_19340</name>
</gene>
<dbReference type="RefSeq" id="WP_376851958.1">
    <property type="nucleotide sequence ID" value="NZ_JBHSMF010000010.1"/>
</dbReference>
<evidence type="ECO:0000313" key="2">
    <source>
        <dbReference type="EMBL" id="MFC5499706.1"/>
    </source>
</evidence>
<feature type="compositionally biased region" description="Polar residues" evidence="1">
    <location>
        <begin position="1"/>
        <end position="16"/>
    </location>
</feature>
<evidence type="ECO:0000256" key="1">
    <source>
        <dbReference type="SAM" id="MobiDB-lite"/>
    </source>
</evidence>
<protein>
    <submittedName>
        <fullName evidence="2">Uncharacterized protein</fullName>
    </submittedName>
</protein>
<organism evidence="2 3">
    <name type="scientific">Caenimonas terrae</name>
    <dbReference type="NCBI Taxonomy" id="696074"/>
    <lineage>
        <taxon>Bacteria</taxon>
        <taxon>Pseudomonadati</taxon>
        <taxon>Pseudomonadota</taxon>
        <taxon>Betaproteobacteria</taxon>
        <taxon>Burkholderiales</taxon>
        <taxon>Comamonadaceae</taxon>
        <taxon>Caenimonas</taxon>
    </lineage>
</organism>
<accession>A0ABW0NI74</accession>
<name>A0ABW0NI74_9BURK</name>